<dbReference type="AlphaFoldDB" id="A0A060USL4"/>
<proteinExistence type="predicted"/>
<dbReference type="EMBL" id="CCCS020000023">
    <property type="protein sequence ID" value="CDQ09788.1"/>
    <property type="molecule type" value="Genomic_DNA"/>
</dbReference>
<evidence type="ECO:0000313" key="1">
    <source>
        <dbReference type="EMBL" id="CDQ09788.1"/>
    </source>
</evidence>
<gene>
    <name evidence="2" type="ORF">AFERRI_30131</name>
    <name evidence="1" type="ORF">AFERRI_30434</name>
</gene>
<accession>A0A060USL4</accession>
<evidence type="ECO:0000313" key="3">
    <source>
        <dbReference type="Proteomes" id="UP000193925"/>
    </source>
</evidence>
<evidence type="ECO:0000313" key="2">
    <source>
        <dbReference type="EMBL" id="SMH66399.1"/>
    </source>
</evidence>
<dbReference type="Proteomes" id="UP000193925">
    <property type="component" value="Chromosome AFERRI"/>
</dbReference>
<sequence length="21" mass="2392">MRQSVSDVLIKLSLLERLFGS</sequence>
<protein>
    <submittedName>
        <fullName evidence="1">Uncharacterized protein</fullName>
    </submittedName>
</protein>
<dbReference type="EMBL" id="LT841305">
    <property type="protein sequence ID" value="SMH66399.1"/>
    <property type="molecule type" value="Genomic_DNA"/>
</dbReference>
<organism evidence="1">
    <name type="scientific">Acidithiobacillus ferrivorans</name>
    <dbReference type="NCBI Taxonomy" id="160808"/>
    <lineage>
        <taxon>Bacteria</taxon>
        <taxon>Pseudomonadati</taxon>
        <taxon>Pseudomonadota</taxon>
        <taxon>Acidithiobacillia</taxon>
        <taxon>Acidithiobacillales</taxon>
        <taxon>Acidithiobacillaceae</taxon>
        <taxon>Acidithiobacillus</taxon>
    </lineage>
</organism>
<reference evidence="2 3" key="3">
    <citation type="submission" date="2017-03" db="EMBL/GenBank/DDBJ databases">
        <authorList>
            <person name="Regsiter A."/>
            <person name="William W."/>
        </authorList>
    </citation>
    <scope>NUCLEOTIDE SEQUENCE [LARGE SCALE GENOMIC DNA]</scope>
    <source>
        <strain evidence="2">PRJEB5721</strain>
    </source>
</reference>
<keyword evidence="3" id="KW-1185">Reference proteome</keyword>
<reference evidence="1" key="2">
    <citation type="submission" date="2014-07" db="EMBL/GenBank/DDBJ databases">
        <title>Initial genome analysis of the psychrotolerant acidophile Acidithiobacillus ferrivorans CF27: insights into iron and sulfur oxidation pathways and into biofilm formation.</title>
        <authorList>
            <person name="Talla E."/>
            <person name="Hedrich S."/>
            <person name="Mangenot S."/>
            <person name="Ji B."/>
            <person name="Johnson D.B."/>
            <person name="Barbe V."/>
            <person name="Bonnefoy V."/>
        </authorList>
    </citation>
    <scope>NUCLEOTIDE SEQUENCE [LARGE SCALE GENOMIC DNA]</scope>
    <source>
        <strain evidence="1">CF27</strain>
    </source>
</reference>
<reference evidence="1" key="1">
    <citation type="submission" date="2014-03" db="EMBL/GenBank/DDBJ databases">
        <authorList>
            <person name="Genoscope - CEA"/>
        </authorList>
    </citation>
    <scope>NUCLEOTIDE SEQUENCE [LARGE SCALE GENOMIC DNA]</scope>
    <source>
        <strain evidence="1">CF27</strain>
    </source>
</reference>
<name>A0A060USL4_9PROT</name>